<gene>
    <name evidence="9" type="ORF">OMAG_002818</name>
</gene>
<dbReference type="Gene3D" id="3.40.930.10">
    <property type="entry name" value="Mannitol-specific EII, Chain A"/>
    <property type="match status" value="1"/>
</dbReference>
<feature type="transmembrane region" description="Helical" evidence="7">
    <location>
        <begin position="19"/>
        <end position="36"/>
    </location>
</feature>
<keyword evidence="6 7" id="KW-0472">Membrane</keyword>
<evidence type="ECO:0000259" key="8">
    <source>
        <dbReference type="PROSITE" id="PS51094"/>
    </source>
</evidence>
<feature type="transmembrane region" description="Helical" evidence="7">
    <location>
        <begin position="395"/>
        <end position="415"/>
    </location>
</feature>
<dbReference type="PANTHER" id="PTHR32468">
    <property type="entry name" value="CATION/H + ANTIPORTER"/>
    <property type="match status" value="1"/>
</dbReference>
<dbReference type="GO" id="GO:1902600">
    <property type="term" value="P:proton transmembrane transport"/>
    <property type="evidence" value="ECO:0007669"/>
    <property type="project" value="InterPro"/>
</dbReference>
<evidence type="ECO:0000313" key="9">
    <source>
        <dbReference type="EMBL" id="KJJ83309.1"/>
    </source>
</evidence>
<evidence type="ECO:0000256" key="6">
    <source>
        <dbReference type="ARBA" id="ARBA00023136"/>
    </source>
</evidence>
<dbReference type="InterPro" id="IPR002178">
    <property type="entry name" value="PTS_EIIA_type-2_dom"/>
</dbReference>
<feature type="domain" description="PTS EIIA type-2" evidence="8">
    <location>
        <begin position="429"/>
        <end position="573"/>
    </location>
</feature>
<feature type="transmembrane region" description="Helical" evidence="7">
    <location>
        <begin position="87"/>
        <end position="104"/>
    </location>
</feature>
<evidence type="ECO:0000256" key="4">
    <source>
        <dbReference type="ARBA" id="ARBA00022989"/>
    </source>
</evidence>
<evidence type="ECO:0000256" key="5">
    <source>
        <dbReference type="ARBA" id="ARBA00023065"/>
    </source>
</evidence>
<comment type="subcellular location">
    <subcellularLocation>
        <location evidence="1">Membrane</location>
        <topology evidence="1">Multi-pass membrane protein</topology>
    </subcellularLocation>
</comment>
<feature type="transmembrane region" description="Helical" evidence="7">
    <location>
        <begin position="256"/>
        <end position="274"/>
    </location>
</feature>
<dbReference type="InterPro" id="IPR038770">
    <property type="entry name" value="Na+/solute_symporter_sf"/>
</dbReference>
<sequence>MGFKIEMEIKMRYLSEQNIFIFLIQVFCLLGLARVLGELFRRWKQPPLTAEILVGVFLGPTLLGRFAPSVHNYIFPNDIVQQSMFDTVAWLGVLFLLLEIGLEVDFSSAWKQRGDALKIALTDIIVPMAVCLTACFFIPARYLTNPDQRIIFAFFMAIVMTISAMPTSARALYDLRLSKTDLGFLIMSALSVNDIIGWLIFTIILGFFTQVKVDVLNLIVIVICTFGFSIFCLSIGRKIVDAVISLFKARKMPQPGVPLTFICLLGLACGAITHKIGIHALFGFFLAGIMAGGSKALSEETRSVISQMVYAVFVPLFFVNVGLKVDFLNNFNIVLVLFISLIGIFARFFGAWLGVNLTKISRANRLTIAIAHTPGGSMEIVIGLLALEYNLITEQMYVAIIFAGVISSVILGPWLNYSIRKRREVSVLEFFSRENILPSLKYEDRDRVIMELCERSSKHLETHSTDDIFLAVIKRENIMGTALEEGIAVPHARIPSLRKPLIVFGKSVSGVYWNSPDGKLTRFIFLILTPQEEDDSQVQILASIVKSMSESETRDAISSSSELNEMWNILQKTFAATQITKKKKK</sequence>
<keyword evidence="10" id="KW-1185">Reference proteome</keyword>
<dbReference type="PANTHER" id="PTHR32468:SF0">
    <property type="entry name" value="K(+)_H(+) ANTIPORTER 1"/>
    <property type="match status" value="1"/>
</dbReference>
<feature type="transmembrane region" description="Helical" evidence="7">
    <location>
        <begin position="309"/>
        <end position="327"/>
    </location>
</feature>
<dbReference type="EMBL" id="JYNY01000623">
    <property type="protein sequence ID" value="KJJ83309.1"/>
    <property type="molecule type" value="Genomic_DNA"/>
</dbReference>
<dbReference type="Proteomes" id="UP000033428">
    <property type="component" value="Unassembled WGS sequence"/>
</dbReference>
<name>A0A0F0CMT9_9BACT</name>
<organism evidence="9 10">
    <name type="scientific">Candidatus Omnitrophus magneticus</name>
    <dbReference type="NCBI Taxonomy" id="1609969"/>
    <lineage>
        <taxon>Bacteria</taxon>
        <taxon>Pseudomonadati</taxon>
        <taxon>Candidatus Omnitrophota</taxon>
        <taxon>Candidatus Omnitrophus</taxon>
    </lineage>
</organism>
<dbReference type="PROSITE" id="PS51094">
    <property type="entry name" value="PTS_EIIA_TYPE_2"/>
    <property type="match status" value="1"/>
</dbReference>
<proteinExistence type="predicted"/>
<accession>A0A0F0CMT9</accession>
<feature type="transmembrane region" description="Helical" evidence="7">
    <location>
        <begin position="366"/>
        <end position="389"/>
    </location>
</feature>
<reference evidence="9 10" key="1">
    <citation type="submission" date="2015-02" db="EMBL/GenBank/DDBJ databases">
        <title>Single-cell genomics of uncultivated deep-branching MTB reveals a conserved set of magnetosome genes.</title>
        <authorList>
            <person name="Kolinko S."/>
            <person name="Richter M."/>
            <person name="Glockner F.O."/>
            <person name="Brachmann A."/>
            <person name="Schuler D."/>
        </authorList>
    </citation>
    <scope>NUCLEOTIDE SEQUENCE [LARGE SCALE GENOMIC DNA]</scope>
    <source>
        <strain evidence="9">SKK-01</strain>
    </source>
</reference>
<feature type="transmembrane region" description="Helical" evidence="7">
    <location>
        <begin position="48"/>
        <end position="67"/>
    </location>
</feature>
<dbReference type="Gene3D" id="1.20.1530.20">
    <property type="match status" value="1"/>
</dbReference>
<protein>
    <submittedName>
        <fullName evidence="9">Na/H antiporter</fullName>
    </submittedName>
</protein>
<keyword evidence="5" id="KW-0406">Ion transport</keyword>
<feature type="transmembrane region" description="Helical" evidence="7">
    <location>
        <begin position="215"/>
        <end position="235"/>
    </location>
</feature>
<dbReference type="InterPro" id="IPR006153">
    <property type="entry name" value="Cation/H_exchanger_TM"/>
</dbReference>
<dbReference type="InterPro" id="IPR016152">
    <property type="entry name" value="PTrfase/Anion_transptr"/>
</dbReference>
<evidence type="ECO:0000256" key="3">
    <source>
        <dbReference type="ARBA" id="ARBA00022692"/>
    </source>
</evidence>
<feature type="transmembrane region" description="Helical" evidence="7">
    <location>
        <begin position="116"/>
        <end position="139"/>
    </location>
</feature>
<dbReference type="InterPro" id="IPR050794">
    <property type="entry name" value="CPA2_transporter"/>
</dbReference>
<dbReference type="Pfam" id="PF00359">
    <property type="entry name" value="PTS_EIIA_2"/>
    <property type="match status" value="1"/>
</dbReference>
<dbReference type="Pfam" id="PF00999">
    <property type="entry name" value="Na_H_Exchanger"/>
    <property type="match status" value="1"/>
</dbReference>
<keyword evidence="3 7" id="KW-0812">Transmembrane</keyword>
<feature type="transmembrane region" description="Helical" evidence="7">
    <location>
        <begin position="333"/>
        <end position="354"/>
    </location>
</feature>
<dbReference type="CDD" id="cd00211">
    <property type="entry name" value="PTS_IIA_fru"/>
    <property type="match status" value="1"/>
</dbReference>
<feature type="transmembrane region" description="Helical" evidence="7">
    <location>
        <begin position="151"/>
        <end position="172"/>
    </location>
</feature>
<evidence type="ECO:0000256" key="1">
    <source>
        <dbReference type="ARBA" id="ARBA00004141"/>
    </source>
</evidence>
<dbReference type="SUPFAM" id="SSF55804">
    <property type="entry name" value="Phoshotransferase/anion transport protein"/>
    <property type="match status" value="1"/>
</dbReference>
<evidence type="ECO:0000256" key="7">
    <source>
        <dbReference type="SAM" id="Phobius"/>
    </source>
</evidence>
<dbReference type="AlphaFoldDB" id="A0A0F0CMT9"/>
<dbReference type="GO" id="GO:0015297">
    <property type="term" value="F:antiporter activity"/>
    <property type="evidence" value="ECO:0007669"/>
    <property type="project" value="InterPro"/>
</dbReference>
<comment type="caution">
    <text evidence="9">The sequence shown here is derived from an EMBL/GenBank/DDBJ whole genome shotgun (WGS) entry which is preliminary data.</text>
</comment>
<dbReference type="GO" id="GO:0016020">
    <property type="term" value="C:membrane"/>
    <property type="evidence" value="ECO:0007669"/>
    <property type="project" value="UniProtKB-SubCell"/>
</dbReference>
<feature type="transmembrane region" description="Helical" evidence="7">
    <location>
        <begin position="184"/>
        <end position="209"/>
    </location>
</feature>
<evidence type="ECO:0000256" key="2">
    <source>
        <dbReference type="ARBA" id="ARBA00022448"/>
    </source>
</evidence>
<keyword evidence="2" id="KW-0813">Transport</keyword>
<evidence type="ECO:0000313" key="10">
    <source>
        <dbReference type="Proteomes" id="UP000033428"/>
    </source>
</evidence>
<keyword evidence="4 7" id="KW-1133">Transmembrane helix</keyword>